<sequence length="63" mass="7425">MLTERVNKWSLTLRCNIQTLGHSEFKAYDCGIQPRWSKNSLRVMLRAHACAFRMMKISESCYL</sequence>
<dbReference type="EMBL" id="CCYD01002864">
    <property type="protein sequence ID" value="CEG47763.1"/>
    <property type="molecule type" value="Genomic_DNA"/>
</dbReference>
<proteinExistence type="predicted"/>
<keyword evidence="2" id="KW-1185">Reference proteome</keyword>
<dbReference type="AlphaFoldDB" id="A0A0N7L7Q9"/>
<accession>A0A0N7L7Q9</accession>
<protein>
    <submittedName>
        <fullName evidence="1">Uncharacterized protein</fullName>
    </submittedName>
</protein>
<dbReference type="RefSeq" id="XP_024584132.1">
    <property type="nucleotide sequence ID" value="XM_024718765.1"/>
</dbReference>
<evidence type="ECO:0000313" key="2">
    <source>
        <dbReference type="Proteomes" id="UP000054928"/>
    </source>
</evidence>
<reference evidence="2" key="1">
    <citation type="submission" date="2014-09" db="EMBL/GenBank/DDBJ databases">
        <authorList>
            <person name="Sharma Rahul"/>
            <person name="Thines Marco"/>
        </authorList>
    </citation>
    <scope>NUCLEOTIDE SEQUENCE [LARGE SCALE GENOMIC DNA]</scope>
</reference>
<organism evidence="1 2">
    <name type="scientific">Plasmopara halstedii</name>
    <name type="common">Downy mildew of sunflower</name>
    <dbReference type="NCBI Taxonomy" id="4781"/>
    <lineage>
        <taxon>Eukaryota</taxon>
        <taxon>Sar</taxon>
        <taxon>Stramenopiles</taxon>
        <taxon>Oomycota</taxon>
        <taxon>Peronosporomycetes</taxon>
        <taxon>Peronosporales</taxon>
        <taxon>Peronosporaceae</taxon>
        <taxon>Plasmopara</taxon>
    </lineage>
</organism>
<name>A0A0N7L7Q9_PLAHL</name>
<dbReference type="Proteomes" id="UP000054928">
    <property type="component" value="Unassembled WGS sequence"/>
</dbReference>
<evidence type="ECO:0000313" key="1">
    <source>
        <dbReference type="EMBL" id="CEG47763.1"/>
    </source>
</evidence>
<dbReference type="GeneID" id="36400154"/>